<organism evidence="8 9">
    <name type="scientific">Recurvomyces mirabilis</name>
    <dbReference type="NCBI Taxonomy" id="574656"/>
    <lineage>
        <taxon>Eukaryota</taxon>
        <taxon>Fungi</taxon>
        <taxon>Dikarya</taxon>
        <taxon>Ascomycota</taxon>
        <taxon>Pezizomycotina</taxon>
        <taxon>Dothideomycetes</taxon>
        <taxon>Dothideomycetidae</taxon>
        <taxon>Mycosphaerellales</taxon>
        <taxon>Teratosphaeriaceae</taxon>
        <taxon>Recurvomyces</taxon>
    </lineage>
</organism>
<dbReference type="GO" id="GO:0005664">
    <property type="term" value="C:nuclear origin of replication recognition complex"/>
    <property type="evidence" value="ECO:0007669"/>
    <property type="project" value="InterPro"/>
</dbReference>
<keyword evidence="9" id="KW-1185">Reference proteome</keyword>
<dbReference type="GO" id="GO:0006260">
    <property type="term" value="P:DNA replication"/>
    <property type="evidence" value="ECO:0007669"/>
    <property type="project" value="UniProtKB-KW"/>
</dbReference>
<dbReference type="InterPro" id="IPR008721">
    <property type="entry name" value="ORC6_cyclin_first"/>
</dbReference>
<gene>
    <name evidence="8" type="ORF">LTR78_003724</name>
</gene>
<reference evidence="8" key="1">
    <citation type="submission" date="2023-07" db="EMBL/GenBank/DDBJ databases">
        <title>Black Yeasts Isolated from many extreme environments.</title>
        <authorList>
            <person name="Coleine C."/>
            <person name="Stajich J.E."/>
            <person name="Selbmann L."/>
        </authorList>
    </citation>
    <scope>NUCLEOTIDE SEQUENCE</scope>
    <source>
        <strain evidence="8">CCFEE 5485</strain>
    </source>
</reference>
<evidence type="ECO:0000256" key="6">
    <source>
        <dbReference type="SAM" id="MobiDB-lite"/>
    </source>
</evidence>
<evidence type="ECO:0000313" key="8">
    <source>
        <dbReference type="EMBL" id="KAK3676448.1"/>
    </source>
</evidence>
<evidence type="ECO:0000259" key="7">
    <source>
        <dbReference type="Pfam" id="PF05460"/>
    </source>
</evidence>
<comment type="similarity">
    <text evidence="2">Belongs to the ORC6 family.</text>
</comment>
<feature type="domain" description="ORC6 first cyclin-like" evidence="7">
    <location>
        <begin position="21"/>
        <end position="104"/>
    </location>
</feature>
<evidence type="ECO:0000256" key="5">
    <source>
        <dbReference type="ARBA" id="ARBA00023242"/>
    </source>
</evidence>
<protein>
    <recommendedName>
        <fullName evidence="7">ORC6 first cyclin-like domain-containing protein</fullName>
    </recommendedName>
</protein>
<dbReference type="EMBL" id="JAUTXT010000010">
    <property type="protein sequence ID" value="KAK3676448.1"/>
    <property type="molecule type" value="Genomic_DNA"/>
</dbReference>
<dbReference type="AlphaFoldDB" id="A0AAE0WRF3"/>
<evidence type="ECO:0000256" key="1">
    <source>
        <dbReference type="ARBA" id="ARBA00004123"/>
    </source>
</evidence>
<feature type="region of interest" description="Disordered" evidence="6">
    <location>
        <begin position="120"/>
        <end position="238"/>
    </location>
</feature>
<sequence>MSSRLILFGPADMSRQIESSLSSLLPTVSPLPAQLLELATSLVAQSRSKASSLKQEEEIGRTYACCHIACERLGKKLALEIGRPVPPCAPKVYNKLKTYLGTVLRTPANTPRAARVVDKLEAKTGEDGSAKKAGEAKASGSGGEGLRRTPVKRTLQVDDTPSKRVKRTPAASAAAPEPEREPPKEIPVPLQPDEEEEEEDDNVLTLVKRPSKTPLRRKEKHASRPDGPEDVGAAGLLPGLGTMFQPAVDWLSDERRAEYKTWEKSVFDQIRELEYEVS</sequence>
<name>A0AAE0WRF3_9PEZI</name>
<dbReference type="GO" id="GO:0003677">
    <property type="term" value="F:DNA binding"/>
    <property type="evidence" value="ECO:0007669"/>
    <property type="project" value="UniProtKB-KW"/>
</dbReference>
<feature type="compositionally biased region" description="Acidic residues" evidence="6">
    <location>
        <begin position="192"/>
        <end position="202"/>
    </location>
</feature>
<evidence type="ECO:0000256" key="3">
    <source>
        <dbReference type="ARBA" id="ARBA00022705"/>
    </source>
</evidence>
<dbReference type="Pfam" id="PF05460">
    <property type="entry name" value="ORC6"/>
    <property type="match status" value="1"/>
</dbReference>
<evidence type="ECO:0000256" key="2">
    <source>
        <dbReference type="ARBA" id="ARBA00010840"/>
    </source>
</evidence>
<comment type="subcellular location">
    <subcellularLocation>
        <location evidence="1">Nucleus</location>
    </subcellularLocation>
</comment>
<feature type="compositionally biased region" description="Basic and acidic residues" evidence="6">
    <location>
        <begin position="120"/>
        <end position="135"/>
    </location>
</feature>
<keyword evidence="4" id="KW-0238">DNA-binding</keyword>
<dbReference type="Proteomes" id="UP001274830">
    <property type="component" value="Unassembled WGS sequence"/>
</dbReference>
<feature type="compositionally biased region" description="Basic residues" evidence="6">
    <location>
        <begin position="209"/>
        <end position="221"/>
    </location>
</feature>
<accession>A0AAE0WRF3</accession>
<evidence type="ECO:0000256" key="4">
    <source>
        <dbReference type="ARBA" id="ARBA00023125"/>
    </source>
</evidence>
<comment type="caution">
    <text evidence="8">The sequence shown here is derived from an EMBL/GenBank/DDBJ whole genome shotgun (WGS) entry which is preliminary data.</text>
</comment>
<evidence type="ECO:0000313" key="9">
    <source>
        <dbReference type="Proteomes" id="UP001274830"/>
    </source>
</evidence>
<proteinExistence type="inferred from homology"/>
<keyword evidence="5" id="KW-0539">Nucleus</keyword>
<keyword evidence="3" id="KW-0235">DNA replication</keyword>